<evidence type="ECO:0000256" key="5">
    <source>
        <dbReference type="ARBA" id="ARBA00023128"/>
    </source>
</evidence>
<dbReference type="OrthoDB" id="1913277at2759"/>
<feature type="transmembrane region" description="Helical" evidence="7">
    <location>
        <begin position="16"/>
        <end position="37"/>
    </location>
</feature>
<feature type="transmembrane region" description="Helical" evidence="7">
    <location>
        <begin position="106"/>
        <end position="125"/>
    </location>
</feature>
<evidence type="ECO:0000256" key="1">
    <source>
        <dbReference type="ARBA" id="ARBA00004448"/>
    </source>
</evidence>
<evidence type="ECO:0000313" key="8">
    <source>
        <dbReference type="EMBL" id="QDS77870.1"/>
    </source>
</evidence>
<dbReference type="PANTHER" id="PTHR21382:SF1">
    <property type="entry name" value="NADH DEHYDROGENASE [UBIQUINONE] 1 ALPHA SUBCOMPLEX SUBUNIT 11"/>
    <property type="match status" value="1"/>
</dbReference>
<keyword evidence="3" id="KW-0999">Mitochondrion inner membrane</keyword>
<keyword evidence="6 7" id="KW-0472">Membrane</keyword>
<reference evidence="8 9" key="1">
    <citation type="submission" date="2019-07" db="EMBL/GenBank/DDBJ databases">
        <title>Finished genome of Venturia effusa.</title>
        <authorList>
            <person name="Young C.A."/>
            <person name="Cox M.P."/>
            <person name="Ganley A.R.D."/>
            <person name="David W.J."/>
        </authorList>
    </citation>
    <scope>NUCLEOTIDE SEQUENCE [LARGE SCALE GENOMIC DNA]</scope>
    <source>
        <strain evidence="9">albino</strain>
    </source>
</reference>
<accession>A0A517LQE9</accession>
<evidence type="ECO:0000256" key="7">
    <source>
        <dbReference type="SAM" id="Phobius"/>
    </source>
</evidence>
<evidence type="ECO:0000313" key="9">
    <source>
        <dbReference type="Proteomes" id="UP000316270"/>
    </source>
</evidence>
<proteinExistence type="predicted"/>
<feature type="transmembrane region" description="Helical" evidence="7">
    <location>
        <begin position="49"/>
        <end position="72"/>
    </location>
</feature>
<keyword evidence="9" id="KW-1185">Reference proteome</keyword>
<keyword evidence="5" id="KW-0496">Mitochondrion</keyword>
<dbReference type="Pfam" id="PF02466">
    <property type="entry name" value="Tim17"/>
    <property type="match status" value="1"/>
</dbReference>
<dbReference type="STRING" id="50376.A0A517LQE9"/>
<dbReference type="PANTHER" id="PTHR21382">
    <property type="entry name" value="NADH-UBIQUINONE OXIDOREDUCTASE SUBUNIT"/>
    <property type="match status" value="1"/>
</dbReference>
<dbReference type="GO" id="GO:0045271">
    <property type="term" value="C:respiratory chain complex I"/>
    <property type="evidence" value="ECO:0007669"/>
    <property type="project" value="InterPro"/>
</dbReference>
<evidence type="ECO:0000256" key="4">
    <source>
        <dbReference type="ARBA" id="ARBA00022989"/>
    </source>
</evidence>
<evidence type="ECO:0000256" key="6">
    <source>
        <dbReference type="ARBA" id="ARBA00023136"/>
    </source>
</evidence>
<dbReference type="Proteomes" id="UP000316270">
    <property type="component" value="Chromosome 19"/>
</dbReference>
<dbReference type="EMBL" id="CP042203">
    <property type="protein sequence ID" value="QDS77870.1"/>
    <property type="molecule type" value="Genomic_DNA"/>
</dbReference>
<name>A0A517LQE9_9PEZI</name>
<dbReference type="InterPro" id="IPR039205">
    <property type="entry name" value="NDUFA11"/>
</dbReference>
<organism evidence="8 9">
    <name type="scientific">Venturia effusa</name>
    <dbReference type="NCBI Taxonomy" id="50376"/>
    <lineage>
        <taxon>Eukaryota</taxon>
        <taxon>Fungi</taxon>
        <taxon>Dikarya</taxon>
        <taxon>Ascomycota</taxon>
        <taxon>Pezizomycotina</taxon>
        <taxon>Dothideomycetes</taxon>
        <taxon>Pleosporomycetidae</taxon>
        <taxon>Venturiales</taxon>
        <taxon>Venturiaceae</taxon>
        <taxon>Venturia</taxon>
    </lineage>
</organism>
<dbReference type="AlphaFoldDB" id="A0A517LQE9"/>
<sequence>MASEAYQEEAFHPRDAIAYTMTTTFTVGGAGALLAAIQNTLTRQNVGAMGFFTRFGGTTATFAAMGASYAFASTVSGNLRQKNDAWNSAIGGFFGGSMIGLPRRTMPAVLGYGAGLAIAAFTFDYTKTSLSGQKNDPTVDEFERKMAMRKNRKRPIEETIAELGEGRGIYAPGYEERRRQRIKENYGIEITVPLPAERWGEHAKESRS</sequence>
<gene>
    <name evidence="8" type="ORF">FKW77_000262</name>
</gene>
<evidence type="ECO:0008006" key="10">
    <source>
        <dbReference type="Google" id="ProtNLM"/>
    </source>
</evidence>
<dbReference type="GO" id="GO:0005743">
    <property type="term" value="C:mitochondrial inner membrane"/>
    <property type="evidence" value="ECO:0007669"/>
    <property type="project" value="UniProtKB-SubCell"/>
</dbReference>
<protein>
    <recommendedName>
        <fullName evidence="10">NADH-ubiquinone oxidoreductase 21.3 kDa subunit</fullName>
    </recommendedName>
</protein>
<keyword evidence="4 7" id="KW-1133">Transmembrane helix</keyword>
<comment type="subcellular location">
    <subcellularLocation>
        <location evidence="1">Mitochondrion inner membrane</location>
        <topology evidence="1">Multi-pass membrane protein</topology>
    </subcellularLocation>
</comment>
<evidence type="ECO:0000256" key="2">
    <source>
        <dbReference type="ARBA" id="ARBA00022692"/>
    </source>
</evidence>
<evidence type="ECO:0000256" key="3">
    <source>
        <dbReference type="ARBA" id="ARBA00022792"/>
    </source>
</evidence>
<dbReference type="GO" id="GO:0006120">
    <property type="term" value="P:mitochondrial electron transport, NADH to ubiquinone"/>
    <property type="evidence" value="ECO:0007669"/>
    <property type="project" value="InterPro"/>
</dbReference>
<keyword evidence="2 7" id="KW-0812">Transmembrane</keyword>